<evidence type="ECO:0000313" key="1">
    <source>
        <dbReference type="EMBL" id="OXC76222.1"/>
    </source>
</evidence>
<organism evidence="1 2">
    <name type="scientific">Caballeronia sordidicola</name>
    <name type="common">Burkholderia sordidicola</name>
    <dbReference type="NCBI Taxonomy" id="196367"/>
    <lineage>
        <taxon>Bacteria</taxon>
        <taxon>Pseudomonadati</taxon>
        <taxon>Pseudomonadota</taxon>
        <taxon>Betaproteobacteria</taxon>
        <taxon>Burkholderiales</taxon>
        <taxon>Burkholderiaceae</taxon>
        <taxon>Caballeronia</taxon>
    </lineage>
</organism>
<comment type="caution">
    <text evidence="1">The sequence shown here is derived from an EMBL/GenBank/DDBJ whole genome shotgun (WGS) entry which is preliminary data.</text>
</comment>
<proteinExistence type="predicted"/>
<dbReference type="Proteomes" id="UP000214720">
    <property type="component" value="Unassembled WGS sequence"/>
</dbReference>
<dbReference type="AlphaFoldDB" id="A0A226WYG8"/>
<evidence type="ECO:0000313" key="2">
    <source>
        <dbReference type="Proteomes" id="UP000214720"/>
    </source>
</evidence>
<sequence length="45" mass="4798">MVRTDLALPAGVGMPALVVSAGERAGVRFPVFFASSIRSSHRRRA</sequence>
<reference evidence="2" key="1">
    <citation type="submission" date="2017-01" db="EMBL/GenBank/DDBJ databases">
        <title>Genome Analysis of Deinococcus marmoris KOPRI26562.</title>
        <authorList>
            <person name="Kim J.H."/>
            <person name="Oh H.-M."/>
        </authorList>
    </citation>
    <scope>NUCLEOTIDE SEQUENCE [LARGE SCALE GENOMIC DNA]</scope>
    <source>
        <strain evidence="2">PAMC 26633</strain>
    </source>
</reference>
<accession>A0A226WYG8</accession>
<dbReference type="EMBL" id="MTHB01000134">
    <property type="protein sequence ID" value="OXC76222.1"/>
    <property type="molecule type" value="Genomic_DNA"/>
</dbReference>
<gene>
    <name evidence="1" type="ORF">BSU04_22940</name>
</gene>
<protein>
    <submittedName>
        <fullName evidence="1">Uncharacterized protein</fullName>
    </submittedName>
</protein>
<name>A0A226WYG8_CABSO</name>